<dbReference type="SUPFAM" id="SSF51161">
    <property type="entry name" value="Trimeric LpxA-like enzymes"/>
    <property type="match status" value="1"/>
</dbReference>
<dbReference type="InterPro" id="IPR011004">
    <property type="entry name" value="Trimer_LpxA-like_sf"/>
</dbReference>
<dbReference type="EC" id="2.3.1.-" evidence="5"/>
<evidence type="ECO:0000259" key="6">
    <source>
        <dbReference type="SMART" id="SM01266"/>
    </source>
</evidence>
<dbReference type="EMBL" id="CP017151">
    <property type="protein sequence ID" value="AOR75245.1"/>
    <property type="molecule type" value="Genomic_DNA"/>
</dbReference>
<dbReference type="Proteomes" id="UP000094714">
    <property type="component" value="Chromosome"/>
</dbReference>
<accession>A0A1D7ZZF5</accession>
<keyword evidence="3" id="KW-0677">Repeat</keyword>
<sequence>MMNKINRKDFVMKAQDLQHSGDLYLPSDPDIAKAQLAAQELQYDFNQTRPSEGKKRQELLQKMFAEIGEHTYIEPPLHAKFGAKFAHFGDYIYANYNLTMVDDTAVYVGDRTMFGPNVILATGTHPVAPELRAKEMQYNLPIHIGTNCWIGAGSIVLPGVTIGDNTVVGAGSVVTKDLPVNVVAYGSPAKVIREINEHDRQYITTRAERLLRHTLISFTNEPCN</sequence>
<dbReference type="InterPro" id="IPR018357">
    <property type="entry name" value="Hexapep_transf_CS"/>
</dbReference>
<dbReference type="InterPro" id="IPR039369">
    <property type="entry name" value="LacA-like"/>
</dbReference>
<dbReference type="SMART" id="SM01266">
    <property type="entry name" value="Mac"/>
    <property type="match status" value="1"/>
</dbReference>
<evidence type="ECO:0000256" key="3">
    <source>
        <dbReference type="ARBA" id="ARBA00022737"/>
    </source>
</evidence>
<dbReference type="Gene3D" id="2.160.10.10">
    <property type="entry name" value="Hexapeptide repeat proteins"/>
    <property type="match status" value="1"/>
</dbReference>
<dbReference type="InterPro" id="IPR001451">
    <property type="entry name" value="Hexapep"/>
</dbReference>
<dbReference type="PATRIC" id="fig|1613.112.peg.1887"/>
<evidence type="ECO:0000256" key="1">
    <source>
        <dbReference type="ARBA" id="ARBA00007274"/>
    </source>
</evidence>
<gene>
    <name evidence="7" type="ORF">LACFE_CDS1802</name>
</gene>
<dbReference type="CDD" id="cd03357">
    <property type="entry name" value="LbH_MAT_GAT"/>
    <property type="match status" value="1"/>
</dbReference>
<evidence type="ECO:0000256" key="2">
    <source>
        <dbReference type="ARBA" id="ARBA00022679"/>
    </source>
</evidence>
<dbReference type="FunFam" id="2.160.10.10:FF:000025">
    <property type="entry name" value="Hexapeptide-repeat containing-acetyltransferase"/>
    <property type="match status" value="1"/>
</dbReference>
<feature type="domain" description="Maltose/galactoside acetyltransferase" evidence="6">
    <location>
        <begin position="15"/>
        <end position="69"/>
    </location>
</feature>
<keyword evidence="4 5" id="KW-0012">Acyltransferase</keyword>
<name>A0A1D7ZZF5_LIMFE</name>
<dbReference type="GO" id="GO:0008870">
    <property type="term" value="F:galactoside O-acetyltransferase activity"/>
    <property type="evidence" value="ECO:0007669"/>
    <property type="project" value="TreeGrafter"/>
</dbReference>
<evidence type="ECO:0000256" key="4">
    <source>
        <dbReference type="ARBA" id="ARBA00023315"/>
    </source>
</evidence>
<dbReference type="AlphaFoldDB" id="A0A1D7ZZF5"/>
<dbReference type="PROSITE" id="PS00101">
    <property type="entry name" value="HEXAPEP_TRANSFERASES"/>
    <property type="match status" value="1"/>
</dbReference>
<reference evidence="7 8" key="1">
    <citation type="submission" date="2016-09" db="EMBL/GenBank/DDBJ databases">
        <title>Genome Sequence of the Lactobacillus fermentum strain NCC2970 (CNCM I-5068).</title>
        <authorList>
            <person name="Barretto C."/>
            <person name="Ngom-Bru C."/>
            <person name="Genevaz A."/>
            <person name="Fournier C."/>
            <person name="Moine D."/>
            <person name="Kassam M."/>
            <person name="Iltis A."/>
            <person name="Sagory-Zalkind P."/>
            <person name="Faucherand G."/>
            <person name="Descombes P."/>
            <person name="Duboux S."/>
        </authorList>
    </citation>
    <scope>NUCLEOTIDE SEQUENCE [LARGE SCALE GENOMIC DNA]</scope>
    <source>
        <strain evidence="7 8">NCC2970</strain>
    </source>
</reference>
<keyword evidence="2 5" id="KW-0808">Transferase</keyword>
<protein>
    <recommendedName>
        <fullName evidence="5">Acetyltransferase</fullName>
        <ecNumber evidence="5">2.3.1.-</ecNumber>
    </recommendedName>
</protein>
<dbReference type="PANTHER" id="PTHR43017:SF1">
    <property type="entry name" value="ACETYLTRANSFERASE YJL218W-RELATED"/>
    <property type="match status" value="1"/>
</dbReference>
<proteinExistence type="inferred from homology"/>
<dbReference type="InterPro" id="IPR024688">
    <property type="entry name" value="Mac_dom"/>
</dbReference>
<comment type="similarity">
    <text evidence="1 5">Belongs to the transferase hexapeptide repeat family.</text>
</comment>
<evidence type="ECO:0000313" key="7">
    <source>
        <dbReference type="EMBL" id="AOR75245.1"/>
    </source>
</evidence>
<evidence type="ECO:0000256" key="5">
    <source>
        <dbReference type="RuleBase" id="RU367021"/>
    </source>
</evidence>
<evidence type="ECO:0000313" key="8">
    <source>
        <dbReference type="Proteomes" id="UP000094714"/>
    </source>
</evidence>
<organism evidence="7 8">
    <name type="scientific">Limosilactobacillus fermentum</name>
    <name type="common">Lactobacillus fermentum</name>
    <dbReference type="NCBI Taxonomy" id="1613"/>
    <lineage>
        <taxon>Bacteria</taxon>
        <taxon>Bacillati</taxon>
        <taxon>Bacillota</taxon>
        <taxon>Bacilli</taxon>
        <taxon>Lactobacillales</taxon>
        <taxon>Lactobacillaceae</taxon>
        <taxon>Limosilactobacillus</taxon>
    </lineage>
</organism>
<dbReference type="Pfam" id="PF00132">
    <property type="entry name" value="Hexapep"/>
    <property type="match status" value="1"/>
</dbReference>
<dbReference type="PANTHER" id="PTHR43017">
    <property type="entry name" value="GALACTOSIDE O-ACETYLTRANSFERASE"/>
    <property type="match status" value="1"/>
</dbReference>
<dbReference type="Pfam" id="PF12464">
    <property type="entry name" value="Mac"/>
    <property type="match status" value="1"/>
</dbReference>